<reference evidence="2 3" key="1">
    <citation type="submission" date="2016-11" db="EMBL/GenBank/DDBJ databases">
        <authorList>
            <person name="Jaros S."/>
            <person name="Januszkiewicz K."/>
            <person name="Wedrychowicz H."/>
        </authorList>
    </citation>
    <scope>NUCLEOTIDE SEQUENCE [LARGE SCALE GENOMIC DNA]</scope>
    <source>
        <strain evidence="2 3">CGMCC 1.12145</strain>
    </source>
</reference>
<evidence type="ECO:0000313" key="2">
    <source>
        <dbReference type="EMBL" id="SFW71364.1"/>
    </source>
</evidence>
<name>A0A1K1RHN6_9FLAO</name>
<evidence type="ECO:0000313" key="3">
    <source>
        <dbReference type="Proteomes" id="UP000182248"/>
    </source>
</evidence>
<dbReference type="STRING" id="1150368.SAMN02927921_03556"/>
<evidence type="ECO:0000256" key="1">
    <source>
        <dbReference type="SAM" id="MobiDB-lite"/>
    </source>
</evidence>
<proteinExistence type="predicted"/>
<dbReference type="OrthoDB" id="1454544at2"/>
<dbReference type="EMBL" id="FPJE01000025">
    <property type="protein sequence ID" value="SFW71364.1"/>
    <property type="molecule type" value="Genomic_DNA"/>
</dbReference>
<dbReference type="AlphaFoldDB" id="A0A1K1RHN6"/>
<sequence length="75" mass="8419">MKSRAGKLVIAILAILLIQLLLLGIHRSLPGYDRFRERAEARGVDMNALFYSEEKHTSGAARALEDKVDREDGDH</sequence>
<protein>
    <submittedName>
        <fullName evidence="2">Uncharacterized protein</fullName>
    </submittedName>
</protein>
<organism evidence="2 3">
    <name type="scientific">Sinomicrobium oceani</name>
    <dbReference type="NCBI Taxonomy" id="1150368"/>
    <lineage>
        <taxon>Bacteria</taxon>
        <taxon>Pseudomonadati</taxon>
        <taxon>Bacteroidota</taxon>
        <taxon>Flavobacteriia</taxon>
        <taxon>Flavobacteriales</taxon>
        <taxon>Flavobacteriaceae</taxon>
        <taxon>Sinomicrobium</taxon>
    </lineage>
</organism>
<keyword evidence="3" id="KW-1185">Reference proteome</keyword>
<gene>
    <name evidence="2" type="ORF">SAMN02927921_03556</name>
</gene>
<dbReference type="RefSeq" id="WP_072318808.1">
    <property type="nucleotide sequence ID" value="NZ_FPJE01000025.1"/>
</dbReference>
<accession>A0A1K1RHN6</accession>
<dbReference type="Proteomes" id="UP000182248">
    <property type="component" value="Unassembled WGS sequence"/>
</dbReference>
<feature type="region of interest" description="Disordered" evidence="1">
    <location>
        <begin position="56"/>
        <end position="75"/>
    </location>
</feature>